<dbReference type="EMBL" id="JARJLM010000531">
    <property type="protein sequence ID" value="MDF3837684.1"/>
    <property type="molecule type" value="Genomic_DNA"/>
</dbReference>
<name>A0ABT6AYW4_9BURK</name>
<dbReference type="InterPro" id="IPR009057">
    <property type="entry name" value="Homeodomain-like_sf"/>
</dbReference>
<gene>
    <name evidence="4" type="ORF">P3W85_32790</name>
</gene>
<dbReference type="PANTHER" id="PTHR43479">
    <property type="entry name" value="ACREF/ENVCD OPERON REPRESSOR-RELATED"/>
    <property type="match status" value="1"/>
</dbReference>
<evidence type="ECO:0000256" key="2">
    <source>
        <dbReference type="PROSITE-ProRule" id="PRU00335"/>
    </source>
</evidence>
<organism evidence="4 5">
    <name type="scientific">Cupriavidus basilensis</name>
    <dbReference type="NCBI Taxonomy" id="68895"/>
    <lineage>
        <taxon>Bacteria</taxon>
        <taxon>Pseudomonadati</taxon>
        <taxon>Pseudomonadota</taxon>
        <taxon>Betaproteobacteria</taxon>
        <taxon>Burkholderiales</taxon>
        <taxon>Burkholderiaceae</taxon>
        <taxon>Cupriavidus</taxon>
    </lineage>
</organism>
<dbReference type="SUPFAM" id="SSF46689">
    <property type="entry name" value="Homeodomain-like"/>
    <property type="match status" value="1"/>
</dbReference>
<dbReference type="PROSITE" id="PS50977">
    <property type="entry name" value="HTH_TETR_2"/>
    <property type="match status" value="1"/>
</dbReference>
<dbReference type="RefSeq" id="WP_276267821.1">
    <property type="nucleotide sequence ID" value="NZ_JARJLM010000531.1"/>
</dbReference>
<comment type="caution">
    <text evidence="4">The sequence shown here is derived from an EMBL/GenBank/DDBJ whole genome shotgun (WGS) entry which is preliminary data.</text>
</comment>
<feature type="domain" description="HTH tetR-type" evidence="3">
    <location>
        <begin position="21"/>
        <end position="81"/>
    </location>
</feature>
<dbReference type="Proteomes" id="UP001216674">
    <property type="component" value="Unassembled WGS sequence"/>
</dbReference>
<feature type="DNA-binding region" description="H-T-H motif" evidence="2">
    <location>
        <begin position="44"/>
        <end position="63"/>
    </location>
</feature>
<keyword evidence="1 2" id="KW-0238">DNA-binding</keyword>
<evidence type="ECO:0000259" key="3">
    <source>
        <dbReference type="PROSITE" id="PS50977"/>
    </source>
</evidence>
<evidence type="ECO:0000313" key="4">
    <source>
        <dbReference type="EMBL" id="MDF3837684.1"/>
    </source>
</evidence>
<evidence type="ECO:0000313" key="5">
    <source>
        <dbReference type="Proteomes" id="UP001216674"/>
    </source>
</evidence>
<proteinExistence type="predicted"/>
<dbReference type="InterPro" id="IPR050624">
    <property type="entry name" value="HTH-type_Tx_Regulator"/>
</dbReference>
<evidence type="ECO:0000256" key="1">
    <source>
        <dbReference type="ARBA" id="ARBA00023125"/>
    </source>
</evidence>
<sequence>MNPQQKGPAKPRRRPVQSRSWQTSLAIQEAFVRLLAAHDYAQVTIRAIVDLAGVGLGTFYEYFGSKEELARVCLHLRAKRIVLAMDECLAQRRGEPIVDIVDALISVNVEHHRETPERWGPIYLLERHHSGRAAYREMYGRFVARWSRALLGAADAPHAAVVEEAAVTLQAIVYGLISHACIDEGEGIDFPGLMRRLRGAAHGYLATLGARDG</sequence>
<accession>A0ABT6AYW4</accession>
<dbReference type="Pfam" id="PF00440">
    <property type="entry name" value="TetR_N"/>
    <property type="match status" value="1"/>
</dbReference>
<dbReference type="InterPro" id="IPR001647">
    <property type="entry name" value="HTH_TetR"/>
</dbReference>
<keyword evidence="5" id="KW-1185">Reference proteome</keyword>
<reference evidence="4 5" key="1">
    <citation type="submission" date="2023-03" db="EMBL/GenBank/DDBJ databases">
        <title>Draft assemblies of triclosan tolerant bacteria isolated from returned activated sludge.</title>
        <authorList>
            <person name="Van Hamelsveld S."/>
        </authorList>
    </citation>
    <scope>NUCLEOTIDE SEQUENCE [LARGE SCALE GENOMIC DNA]</scope>
    <source>
        <strain evidence="4 5">GW210010_S58</strain>
    </source>
</reference>
<dbReference type="Gene3D" id="1.10.357.10">
    <property type="entry name" value="Tetracycline Repressor, domain 2"/>
    <property type="match status" value="1"/>
</dbReference>
<protein>
    <submittedName>
        <fullName evidence="4">TetR/AcrR family transcriptional regulator</fullName>
    </submittedName>
</protein>
<dbReference type="PANTHER" id="PTHR43479:SF11">
    <property type="entry name" value="ACREF_ENVCD OPERON REPRESSOR-RELATED"/>
    <property type="match status" value="1"/>
</dbReference>